<keyword evidence="4" id="KW-1185">Reference proteome</keyword>
<evidence type="ECO:0000313" key="4">
    <source>
        <dbReference type="Proteomes" id="UP001500236"/>
    </source>
</evidence>
<dbReference type="PROSITE" id="PS50975">
    <property type="entry name" value="ATP_GRASP"/>
    <property type="match status" value="1"/>
</dbReference>
<evidence type="ECO:0000256" key="1">
    <source>
        <dbReference type="PROSITE-ProRule" id="PRU00409"/>
    </source>
</evidence>
<dbReference type="EMBL" id="BAAAVT010000021">
    <property type="protein sequence ID" value="GAA3074006.1"/>
    <property type="molecule type" value="Genomic_DNA"/>
</dbReference>
<dbReference type="PANTHER" id="PTHR21621">
    <property type="entry name" value="RIBOSOMAL PROTEIN S6 MODIFICATION PROTEIN"/>
    <property type="match status" value="1"/>
</dbReference>
<keyword evidence="1" id="KW-0547">Nucleotide-binding</keyword>
<reference evidence="4" key="1">
    <citation type="journal article" date="2019" name="Int. J. Syst. Evol. Microbiol.">
        <title>The Global Catalogue of Microorganisms (GCM) 10K type strain sequencing project: providing services to taxonomists for standard genome sequencing and annotation.</title>
        <authorList>
            <consortium name="The Broad Institute Genomics Platform"/>
            <consortium name="The Broad Institute Genome Sequencing Center for Infectious Disease"/>
            <person name="Wu L."/>
            <person name="Ma J."/>
        </authorList>
    </citation>
    <scope>NUCLEOTIDE SEQUENCE [LARGE SCALE GENOMIC DNA]</scope>
    <source>
        <strain evidence="4">JCM 14309</strain>
    </source>
</reference>
<sequence length="316" mass="34204">MILERHIPGEDYRVLVVGDRAVAACYRVPANVIGDGTRTIDELIDQKNRLRAENPYLKPIIRDAEIEAHIRDAGHTRTSVLPEGDQLLLRGKANASAGGDTFDVTDQLPRRLADLAVRAVQAVPGLALAGVDLRWAPGSGEDDGDPAVIELNSRPEIELNMYPWEGTGRDVPREIIDAVFPDSEPPGPADAQLHWPLRPVLDLIGDGVASEVEIAPVPAHRFAHRRRFRLTGGITVTSRQRSRLVYGVKKLGVAGSLTARTTADGETETEMIVCGPRWAVRSFTAHAGKALGVDWGSGEPWKGPVTPGFDLPSPTP</sequence>
<comment type="caution">
    <text evidence="3">The sequence shown here is derived from an EMBL/GenBank/DDBJ whole genome shotgun (WGS) entry which is preliminary data.</text>
</comment>
<dbReference type="RefSeq" id="WP_344683268.1">
    <property type="nucleotide sequence ID" value="NZ_BAAAVT010000021.1"/>
</dbReference>
<dbReference type="SUPFAM" id="SSF56059">
    <property type="entry name" value="Glutathione synthetase ATP-binding domain-like"/>
    <property type="match status" value="1"/>
</dbReference>
<evidence type="ECO:0000313" key="3">
    <source>
        <dbReference type="EMBL" id="GAA3074006.1"/>
    </source>
</evidence>
<keyword evidence="1" id="KW-0067">ATP-binding</keyword>
<dbReference type="PANTHER" id="PTHR21621:SF0">
    <property type="entry name" value="BETA-CITRYLGLUTAMATE SYNTHASE B-RELATED"/>
    <property type="match status" value="1"/>
</dbReference>
<dbReference type="Gene3D" id="3.30.470.20">
    <property type="entry name" value="ATP-grasp fold, B domain"/>
    <property type="match status" value="1"/>
</dbReference>
<proteinExistence type="predicted"/>
<protein>
    <recommendedName>
        <fullName evidence="2">ATP-grasp domain-containing protein</fullName>
    </recommendedName>
</protein>
<name>A0ABP6M2S3_9MICC</name>
<feature type="domain" description="ATP-grasp" evidence="2">
    <location>
        <begin position="104"/>
        <end position="180"/>
    </location>
</feature>
<accession>A0ABP6M2S3</accession>
<dbReference type="InterPro" id="IPR011761">
    <property type="entry name" value="ATP-grasp"/>
</dbReference>
<gene>
    <name evidence="3" type="ORF">GCM10010529_27370</name>
</gene>
<organism evidence="3 4">
    <name type="scientific">Nesterenkonia aethiopica</name>
    <dbReference type="NCBI Taxonomy" id="269144"/>
    <lineage>
        <taxon>Bacteria</taxon>
        <taxon>Bacillati</taxon>
        <taxon>Actinomycetota</taxon>
        <taxon>Actinomycetes</taxon>
        <taxon>Micrococcales</taxon>
        <taxon>Micrococcaceae</taxon>
        <taxon>Nesterenkonia</taxon>
    </lineage>
</organism>
<evidence type="ECO:0000259" key="2">
    <source>
        <dbReference type="PROSITE" id="PS50975"/>
    </source>
</evidence>
<dbReference type="Proteomes" id="UP001500236">
    <property type="component" value="Unassembled WGS sequence"/>
</dbReference>